<protein>
    <recommendedName>
        <fullName evidence="7">Proliferating cell nuclear antigen PCNA N-terminal domain-containing protein</fullName>
    </recommendedName>
</protein>
<evidence type="ECO:0000256" key="1">
    <source>
        <dbReference type="ARBA" id="ARBA00010462"/>
    </source>
</evidence>
<dbReference type="GO" id="GO:0006272">
    <property type="term" value="P:leading strand elongation"/>
    <property type="evidence" value="ECO:0007669"/>
    <property type="project" value="TreeGrafter"/>
</dbReference>
<dbReference type="GO" id="GO:0019985">
    <property type="term" value="P:translesion synthesis"/>
    <property type="evidence" value="ECO:0007669"/>
    <property type="project" value="TreeGrafter"/>
</dbReference>
<feature type="domain" description="Proliferating cell nuclear antigen PCNA C-terminal" evidence="5">
    <location>
        <begin position="171"/>
        <end position="295"/>
    </location>
</feature>
<dbReference type="PANTHER" id="PTHR11352:SF0">
    <property type="entry name" value="PROLIFERATING CELL NUCLEAR ANTIGEN"/>
    <property type="match status" value="1"/>
</dbReference>
<evidence type="ECO:0008006" key="7">
    <source>
        <dbReference type="Google" id="ProtNLM"/>
    </source>
</evidence>
<name>A0A6C0IXE1_9ZZZZ</name>
<feature type="compositionally biased region" description="Acidic residues" evidence="3">
    <location>
        <begin position="41"/>
        <end position="56"/>
    </location>
</feature>
<keyword evidence="2" id="KW-0238">DNA-binding</keyword>
<dbReference type="EMBL" id="MN740254">
    <property type="protein sequence ID" value="QHT96143.1"/>
    <property type="molecule type" value="Genomic_DNA"/>
</dbReference>
<accession>A0A6C0IXE1</accession>
<dbReference type="SUPFAM" id="SSF55979">
    <property type="entry name" value="DNA clamp"/>
    <property type="match status" value="2"/>
</dbReference>
<dbReference type="NCBIfam" id="TIGR00590">
    <property type="entry name" value="pcna"/>
    <property type="match status" value="1"/>
</dbReference>
<dbReference type="InterPro" id="IPR000730">
    <property type="entry name" value="Pr_cel_nuc_antig"/>
</dbReference>
<dbReference type="GO" id="GO:0043626">
    <property type="term" value="C:PCNA complex"/>
    <property type="evidence" value="ECO:0007669"/>
    <property type="project" value="TreeGrafter"/>
</dbReference>
<dbReference type="Pfam" id="PF02747">
    <property type="entry name" value="PCNA_C"/>
    <property type="match status" value="1"/>
</dbReference>
<dbReference type="GO" id="GO:0006275">
    <property type="term" value="P:regulation of DNA replication"/>
    <property type="evidence" value="ECO:0007669"/>
    <property type="project" value="InterPro"/>
</dbReference>
<dbReference type="CDD" id="cd00577">
    <property type="entry name" value="PCNA"/>
    <property type="match status" value="1"/>
</dbReference>
<organism evidence="6">
    <name type="scientific">viral metagenome</name>
    <dbReference type="NCBI Taxonomy" id="1070528"/>
    <lineage>
        <taxon>unclassified sequences</taxon>
        <taxon>metagenomes</taxon>
        <taxon>organismal metagenomes</taxon>
    </lineage>
</organism>
<dbReference type="GO" id="GO:0006298">
    <property type="term" value="P:mismatch repair"/>
    <property type="evidence" value="ECO:0007669"/>
    <property type="project" value="TreeGrafter"/>
</dbReference>
<dbReference type="InterPro" id="IPR022648">
    <property type="entry name" value="Pr_cel_nuc_antig_N"/>
</dbReference>
<feature type="domain" description="Proliferating cell nuclear antigen PCNA N-terminal" evidence="4">
    <location>
        <begin position="74"/>
        <end position="166"/>
    </location>
</feature>
<dbReference type="PANTHER" id="PTHR11352">
    <property type="entry name" value="PROLIFERATING CELL NUCLEAR ANTIGEN"/>
    <property type="match status" value="1"/>
</dbReference>
<proteinExistence type="inferred from homology"/>
<dbReference type="Gene3D" id="3.70.10.10">
    <property type="match status" value="1"/>
</dbReference>
<dbReference type="InterPro" id="IPR022649">
    <property type="entry name" value="Pr_cel_nuc_antig_C"/>
</dbReference>
<evidence type="ECO:0000259" key="4">
    <source>
        <dbReference type="Pfam" id="PF00705"/>
    </source>
</evidence>
<reference evidence="6" key="1">
    <citation type="journal article" date="2020" name="Nature">
        <title>Giant virus diversity and host interactions through global metagenomics.</title>
        <authorList>
            <person name="Schulz F."/>
            <person name="Roux S."/>
            <person name="Paez-Espino D."/>
            <person name="Jungbluth S."/>
            <person name="Walsh D.A."/>
            <person name="Denef V.J."/>
            <person name="McMahon K.D."/>
            <person name="Konstantinidis K.T."/>
            <person name="Eloe-Fadrosh E.A."/>
            <person name="Kyrpides N.C."/>
            <person name="Woyke T."/>
        </authorList>
    </citation>
    <scope>NUCLEOTIDE SEQUENCE</scope>
    <source>
        <strain evidence="6">GVMAG-M-3300024302-11</strain>
    </source>
</reference>
<dbReference type="GO" id="GO:0003677">
    <property type="term" value="F:DNA binding"/>
    <property type="evidence" value="ECO:0007669"/>
    <property type="project" value="UniProtKB-KW"/>
</dbReference>
<evidence type="ECO:0000256" key="3">
    <source>
        <dbReference type="SAM" id="MobiDB-lite"/>
    </source>
</evidence>
<evidence type="ECO:0000259" key="5">
    <source>
        <dbReference type="Pfam" id="PF02747"/>
    </source>
</evidence>
<dbReference type="AlphaFoldDB" id="A0A6C0IXE1"/>
<evidence type="ECO:0000256" key="2">
    <source>
        <dbReference type="ARBA" id="ARBA00023125"/>
    </source>
</evidence>
<dbReference type="GO" id="GO:0030337">
    <property type="term" value="F:DNA polymerase processivity factor activity"/>
    <property type="evidence" value="ECO:0007669"/>
    <property type="project" value="InterPro"/>
</dbReference>
<dbReference type="InterPro" id="IPR046938">
    <property type="entry name" value="DNA_clamp_sf"/>
</dbReference>
<feature type="region of interest" description="Disordered" evidence="3">
    <location>
        <begin position="37"/>
        <end position="69"/>
    </location>
</feature>
<dbReference type="Pfam" id="PF00705">
    <property type="entry name" value="PCNA_N"/>
    <property type="match status" value="1"/>
</dbReference>
<sequence>MVKIIELKTTQSSAIKILVDTLNSLLTDVNITFYPEHDDDKEYDSDESEYEDDSESSDNNGSNSTKKNKASKRGGIVIKEVNKTITVLVYCKLDGFEEYKYNYHKSKLMIGVKLPNLLKCLKCMTHFDTMSWIIEEEDMNKLIVILESTERNEKKIFKLNLMDLDDEKYEIEPVQFPYCITMPSQDFHKYCKDMASVMASKMDIKCTSSMVFLSGKSDIGSVDFQVGETIGGLQIDVNTDKNEIVQGNFELKYLTIFTKCTNLCNEVKLFLKNDYALVVRYQVAALGEIKLVLSPSEPEI</sequence>
<comment type="similarity">
    <text evidence="1">Belongs to the PCNA family.</text>
</comment>
<evidence type="ECO:0000313" key="6">
    <source>
        <dbReference type="EMBL" id="QHT96143.1"/>
    </source>
</evidence>